<proteinExistence type="inferred from homology"/>
<evidence type="ECO:0000256" key="3">
    <source>
        <dbReference type="ARBA" id="ARBA00008636"/>
    </source>
</evidence>
<evidence type="ECO:0000313" key="15">
    <source>
        <dbReference type="Proteomes" id="UP000287233"/>
    </source>
</evidence>
<dbReference type="InterPro" id="IPR005130">
    <property type="entry name" value="Ser_deHydtase-like_asu"/>
</dbReference>
<organism evidence="14 15">
    <name type="scientific">Bipolaricaulis sibiricus</name>
    <dbReference type="NCBI Taxonomy" id="2501609"/>
    <lineage>
        <taxon>Bacteria</taxon>
        <taxon>Candidatus Bipolaricaulota</taxon>
        <taxon>Candidatus Bipolaricaulia</taxon>
        <taxon>Candidatus Bipolaricaulales</taxon>
        <taxon>Candidatus Bipolaricaulaceae</taxon>
        <taxon>Candidatus Bipolaricaulis</taxon>
    </lineage>
</organism>
<dbReference type="NCBIfam" id="TIGR00720">
    <property type="entry name" value="sda_mono"/>
    <property type="match status" value="1"/>
</dbReference>
<name>A0A410FW59_BIPS1</name>
<dbReference type="PANTHER" id="PTHR30182:SF1">
    <property type="entry name" value="L-SERINE DEHYDRATASE 1"/>
    <property type="match status" value="1"/>
</dbReference>
<feature type="domain" description="Serine dehydratase beta chain" evidence="13">
    <location>
        <begin position="5"/>
        <end position="152"/>
    </location>
</feature>
<dbReference type="InterPro" id="IPR029009">
    <property type="entry name" value="ASB_dom_sf"/>
</dbReference>
<gene>
    <name evidence="14" type="ORF">BIP78_1412</name>
</gene>
<evidence type="ECO:0000256" key="11">
    <source>
        <dbReference type="RuleBase" id="RU366059"/>
    </source>
</evidence>
<evidence type="ECO:0000256" key="7">
    <source>
        <dbReference type="ARBA" id="ARBA00023004"/>
    </source>
</evidence>
<comment type="cofactor">
    <cofactor evidence="1 11">
        <name>[4Fe-4S] cluster</name>
        <dbReference type="ChEBI" id="CHEBI:49883"/>
    </cofactor>
</comment>
<evidence type="ECO:0000256" key="1">
    <source>
        <dbReference type="ARBA" id="ARBA00001966"/>
    </source>
</evidence>
<dbReference type="Proteomes" id="UP000287233">
    <property type="component" value="Chromosome"/>
</dbReference>
<dbReference type="EC" id="4.3.1.17" evidence="11"/>
<keyword evidence="6 11" id="KW-0479">Metal-binding</keyword>
<dbReference type="AlphaFoldDB" id="A0A410FW59"/>
<dbReference type="KEGG" id="bih:BIP78_1412"/>
<dbReference type="GO" id="GO:0006094">
    <property type="term" value="P:gluconeogenesis"/>
    <property type="evidence" value="ECO:0007669"/>
    <property type="project" value="UniProtKB-KW"/>
</dbReference>
<comment type="similarity">
    <text evidence="3 11">Belongs to the iron-sulfur dependent L-serine dehydratase family.</text>
</comment>
<evidence type="ECO:0000256" key="10">
    <source>
        <dbReference type="ARBA" id="ARBA00049406"/>
    </source>
</evidence>
<dbReference type="GO" id="GO:0003941">
    <property type="term" value="F:L-serine ammonia-lyase activity"/>
    <property type="evidence" value="ECO:0007669"/>
    <property type="project" value="UniProtKB-UniRule"/>
</dbReference>
<dbReference type="InterPro" id="IPR051318">
    <property type="entry name" value="Fe-S_L-Ser"/>
</dbReference>
<dbReference type="InterPro" id="IPR004644">
    <property type="entry name" value="Fe-S_L-Ser_mono"/>
</dbReference>
<dbReference type="GO" id="GO:0051539">
    <property type="term" value="F:4 iron, 4 sulfur cluster binding"/>
    <property type="evidence" value="ECO:0007669"/>
    <property type="project" value="UniProtKB-UniRule"/>
</dbReference>
<feature type="domain" description="Serine dehydratase-like alpha subunit" evidence="12">
    <location>
        <begin position="186"/>
        <end position="441"/>
    </location>
</feature>
<keyword evidence="4 11" id="KW-0312">Gluconeogenesis</keyword>
<dbReference type="Pfam" id="PF03315">
    <property type="entry name" value="SDH_beta"/>
    <property type="match status" value="1"/>
</dbReference>
<comment type="pathway">
    <text evidence="2">Carbohydrate biosynthesis; gluconeogenesis.</text>
</comment>
<keyword evidence="9 11" id="KW-0456">Lyase</keyword>
<evidence type="ECO:0000256" key="8">
    <source>
        <dbReference type="ARBA" id="ARBA00023014"/>
    </source>
</evidence>
<dbReference type="GO" id="GO:0046872">
    <property type="term" value="F:metal ion binding"/>
    <property type="evidence" value="ECO:0007669"/>
    <property type="project" value="UniProtKB-KW"/>
</dbReference>
<evidence type="ECO:0000256" key="6">
    <source>
        <dbReference type="ARBA" id="ARBA00022723"/>
    </source>
</evidence>
<protein>
    <recommendedName>
        <fullName evidence="11">L-serine dehydratase</fullName>
        <ecNumber evidence="11">4.3.1.17</ecNumber>
    </recommendedName>
</protein>
<dbReference type="PANTHER" id="PTHR30182">
    <property type="entry name" value="L-SERINE DEHYDRATASE"/>
    <property type="match status" value="1"/>
</dbReference>
<keyword evidence="5 11" id="KW-0004">4Fe-4S</keyword>
<evidence type="ECO:0000259" key="13">
    <source>
        <dbReference type="Pfam" id="PF03315"/>
    </source>
</evidence>
<evidence type="ECO:0000256" key="4">
    <source>
        <dbReference type="ARBA" id="ARBA00022432"/>
    </source>
</evidence>
<dbReference type="Gene3D" id="3.30.1330.90">
    <property type="entry name" value="D-3-phosphoglycerate dehydrogenase, domain 3"/>
    <property type="match status" value="1"/>
</dbReference>
<dbReference type="Pfam" id="PF03313">
    <property type="entry name" value="SDH_alpha"/>
    <property type="match status" value="1"/>
</dbReference>
<evidence type="ECO:0000256" key="9">
    <source>
        <dbReference type="ARBA" id="ARBA00023239"/>
    </source>
</evidence>
<evidence type="ECO:0000259" key="12">
    <source>
        <dbReference type="Pfam" id="PF03313"/>
    </source>
</evidence>
<accession>A0A410FW59</accession>
<evidence type="ECO:0000256" key="2">
    <source>
        <dbReference type="ARBA" id="ARBA00004742"/>
    </source>
</evidence>
<keyword evidence="8 11" id="KW-0411">Iron-sulfur</keyword>
<evidence type="ECO:0000313" key="14">
    <source>
        <dbReference type="EMBL" id="QAA77178.1"/>
    </source>
</evidence>
<keyword evidence="7 11" id="KW-0408">Iron</keyword>
<sequence length="456" mass="47193">MDVSSVFTVLKVGFGPSASHTMGPFFAARDFRDRTAAQELGADRLRVTLFGSLALTGRGHLTDAAVAAGLSGHDPDRDRPVSLPEVAAAVQAAGGVSIGGRWFAFSPERDIAFDPSVEGLPHPNTLRFEVLDREGRVLVSEEYCSVGGGAVVGGSLGRAQAEKGRFTMAEVLAECRRRGTDLVGFARENERRRGLSAGEVEARLAGLWEAMQGSIARGLSTPGILPGPLGLARRAPGLYEALQEREGTPLAREMDLVSAYAIAVAEENAAGGRVVTAPTCGAAGVLPAVLRVLQEILHLPDERIHQALLVGGLIGLAVATNASIAGAEVGCQGEVGTASAMAAAAACYLLGGDAEAQVDRAAETALEHYLGLTCDPVYGLVQIPCIERNAAAAVAALHAASLAVLCRGEDRISFDTAVAALAEIGRDMSPKYKETALGGLARLLQGDAQSGGPDER</sequence>
<dbReference type="InterPro" id="IPR005131">
    <property type="entry name" value="Ser_deHydtase_bsu"/>
</dbReference>
<dbReference type="EMBL" id="CP034928">
    <property type="protein sequence ID" value="QAA77178.1"/>
    <property type="molecule type" value="Genomic_DNA"/>
</dbReference>
<evidence type="ECO:0000256" key="5">
    <source>
        <dbReference type="ARBA" id="ARBA00022485"/>
    </source>
</evidence>
<reference evidence="15" key="1">
    <citation type="submission" date="2018-12" db="EMBL/GenBank/DDBJ databases">
        <title>Complete genome sequence of an uncultured bacterium of the candidate phylum Bipolaricaulota.</title>
        <authorList>
            <person name="Kadnikov V.V."/>
            <person name="Mardanov A.V."/>
            <person name="Beletsky A.V."/>
            <person name="Frank Y.A."/>
            <person name="Karnachuk O.V."/>
            <person name="Ravin N.V."/>
        </authorList>
    </citation>
    <scope>NUCLEOTIDE SEQUENCE [LARGE SCALE GENOMIC DNA]</scope>
</reference>
<comment type="catalytic activity">
    <reaction evidence="10 11">
        <text>L-serine = pyruvate + NH4(+)</text>
        <dbReference type="Rhea" id="RHEA:19169"/>
        <dbReference type="ChEBI" id="CHEBI:15361"/>
        <dbReference type="ChEBI" id="CHEBI:28938"/>
        <dbReference type="ChEBI" id="CHEBI:33384"/>
        <dbReference type="EC" id="4.3.1.17"/>
    </reaction>
</comment>
<dbReference type="SUPFAM" id="SSF143548">
    <property type="entry name" value="Serine metabolism enzymes domain"/>
    <property type="match status" value="1"/>
</dbReference>